<reference evidence="7 8" key="1">
    <citation type="journal article" date="2010" name="PLoS ONE">
        <title>The Waddlia genome: a window into chlamydial biology.</title>
        <authorList>
            <person name="Bertelli C."/>
            <person name="Collyn F."/>
            <person name="Croxatto A."/>
            <person name="Ruckert C."/>
            <person name="Polkinghorne A."/>
            <person name="Kebbi-Beghdadi C."/>
            <person name="Goesmann A."/>
            <person name="Vaughan L."/>
            <person name="Greub G."/>
        </authorList>
    </citation>
    <scope>NUCLEOTIDE SEQUENCE [LARGE SCALE GENOMIC DNA]</scope>
    <source>
        <strain evidence="8">ATCC VR-1470 / WSU 86-1044</strain>
    </source>
</reference>
<dbReference type="Gene3D" id="3.40.50.10490">
    <property type="entry name" value="Glucose-6-phosphate isomerase like protein, domain 1"/>
    <property type="match status" value="1"/>
</dbReference>
<evidence type="ECO:0000256" key="1">
    <source>
        <dbReference type="ARBA" id="ARBA00006242"/>
    </source>
</evidence>
<dbReference type="PANTHER" id="PTHR12534">
    <property type="entry name" value="30S RIBOSOMAL PROTEIN S2 PROKARYOTIC AND ORGANELLAR"/>
    <property type="match status" value="1"/>
</dbReference>
<proteinExistence type="inferred from homology"/>
<protein>
    <recommendedName>
        <fullName evidence="4 5">Small ribosomal subunit protein uS2</fullName>
    </recommendedName>
</protein>
<dbReference type="HOGENOM" id="CLU_040318_1_3_0"/>
<dbReference type="Pfam" id="PF00318">
    <property type="entry name" value="Ribosomal_S2"/>
    <property type="match status" value="1"/>
</dbReference>
<dbReference type="InterPro" id="IPR018130">
    <property type="entry name" value="Ribosomal_uS2_CS"/>
</dbReference>
<dbReference type="GO" id="GO:0006412">
    <property type="term" value="P:translation"/>
    <property type="evidence" value="ECO:0007669"/>
    <property type="project" value="UniProtKB-UniRule"/>
</dbReference>
<dbReference type="PROSITE" id="PS00962">
    <property type="entry name" value="RIBOSOMAL_S2_1"/>
    <property type="match status" value="1"/>
</dbReference>
<dbReference type="Proteomes" id="UP000001505">
    <property type="component" value="Chromosome"/>
</dbReference>
<dbReference type="CDD" id="cd01425">
    <property type="entry name" value="RPS2"/>
    <property type="match status" value="1"/>
</dbReference>
<evidence type="ECO:0000256" key="6">
    <source>
        <dbReference type="RuleBase" id="RU003631"/>
    </source>
</evidence>
<dbReference type="InterPro" id="IPR005706">
    <property type="entry name" value="Ribosomal_uS2_bac/mit/plastid"/>
</dbReference>
<dbReference type="PROSITE" id="PS00963">
    <property type="entry name" value="RIBOSOMAL_S2_2"/>
    <property type="match status" value="1"/>
</dbReference>
<dbReference type="SUPFAM" id="SSF52313">
    <property type="entry name" value="Ribosomal protein S2"/>
    <property type="match status" value="1"/>
</dbReference>
<keyword evidence="3 5" id="KW-0687">Ribonucleoprotein</keyword>
<dbReference type="EMBL" id="CP001928">
    <property type="protein sequence ID" value="ADI39268.1"/>
    <property type="molecule type" value="Genomic_DNA"/>
</dbReference>
<dbReference type="eggNOG" id="COG0052">
    <property type="taxonomic scope" value="Bacteria"/>
</dbReference>
<dbReference type="KEGG" id="wch:wcw_1933"/>
<evidence type="ECO:0000313" key="7">
    <source>
        <dbReference type="EMBL" id="ADI39268.1"/>
    </source>
</evidence>
<dbReference type="PANTHER" id="PTHR12534:SF0">
    <property type="entry name" value="SMALL RIBOSOMAL SUBUNIT PROTEIN US2M"/>
    <property type="match status" value="1"/>
</dbReference>
<organism evidence="7 8">
    <name type="scientific">Waddlia chondrophila (strain ATCC VR-1470 / WSU 86-1044)</name>
    <dbReference type="NCBI Taxonomy" id="716544"/>
    <lineage>
        <taxon>Bacteria</taxon>
        <taxon>Pseudomonadati</taxon>
        <taxon>Chlamydiota</taxon>
        <taxon>Chlamydiia</taxon>
        <taxon>Parachlamydiales</taxon>
        <taxon>Waddliaceae</taxon>
        <taxon>Waddlia</taxon>
    </lineage>
</organism>
<dbReference type="Gene3D" id="1.10.287.610">
    <property type="entry name" value="Helix hairpin bin"/>
    <property type="match status" value="1"/>
</dbReference>
<evidence type="ECO:0000256" key="2">
    <source>
        <dbReference type="ARBA" id="ARBA00022980"/>
    </source>
</evidence>
<dbReference type="AlphaFoldDB" id="D6YT73"/>
<dbReference type="InterPro" id="IPR001865">
    <property type="entry name" value="Ribosomal_uS2"/>
</dbReference>
<evidence type="ECO:0000313" key="8">
    <source>
        <dbReference type="Proteomes" id="UP000001505"/>
    </source>
</evidence>
<dbReference type="InterPro" id="IPR023591">
    <property type="entry name" value="Ribosomal_uS2_flav_dom_sf"/>
</dbReference>
<evidence type="ECO:0000256" key="3">
    <source>
        <dbReference type="ARBA" id="ARBA00023274"/>
    </source>
</evidence>
<evidence type="ECO:0000256" key="4">
    <source>
        <dbReference type="ARBA" id="ARBA00035256"/>
    </source>
</evidence>
<dbReference type="STRING" id="716544.wcw_1933"/>
<dbReference type="HAMAP" id="MF_00291_B">
    <property type="entry name" value="Ribosomal_uS2_B"/>
    <property type="match status" value="1"/>
</dbReference>
<keyword evidence="2 5" id="KW-0689">Ribosomal protein</keyword>
<dbReference type="PRINTS" id="PR00395">
    <property type="entry name" value="RIBOSOMALS2"/>
</dbReference>
<keyword evidence="8" id="KW-1185">Reference proteome</keyword>
<evidence type="ECO:0000256" key="5">
    <source>
        <dbReference type="HAMAP-Rule" id="MF_00291"/>
    </source>
</evidence>
<name>D6YT73_WADCW</name>
<dbReference type="NCBIfam" id="TIGR01011">
    <property type="entry name" value="rpsB_bact"/>
    <property type="match status" value="1"/>
</dbReference>
<sequence length="290" mass="32146">MIERQDAVVNQEGQGLAEITIKNLLEAGAHFGHQTSRWNPKMKRFIFEERNGLYIIDLAKTLQQVRNAAEIVKECVKKHKSILFVGTKKQAKGVVKELAEECGEFYVCERWLGGMLTNLSTIRQSIKKLDRIEKQIAAGGEGLTKKELSLLTKEQLKLDKNLSGVRSMRKLPGLVVVVDPSKEHIAVAEAKKLGIPVMGLVDTNCDPDPIDYVIACNDDALKSIKLIINTLTDVIAKEKNEMRLVSRKEGSEEEDKKIGEEIAVGKVDLAKSGKEDAELKKTAGAAKEEN</sequence>
<dbReference type="GO" id="GO:0003735">
    <property type="term" value="F:structural constituent of ribosome"/>
    <property type="evidence" value="ECO:0007669"/>
    <property type="project" value="InterPro"/>
</dbReference>
<accession>D6YT73</accession>
<dbReference type="GO" id="GO:0022627">
    <property type="term" value="C:cytosolic small ribosomal subunit"/>
    <property type="evidence" value="ECO:0007669"/>
    <property type="project" value="TreeGrafter"/>
</dbReference>
<comment type="similarity">
    <text evidence="1 5 6">Belongs to the universal ribosomal protein uS2 family.</text>
</comment>
<gene>
    <name evidence="5 7" type="primary">rpsB</name>
    <name evidence="7" type="ordered locus">wcw_1933</name>
</gene>